<sequence>MGSYQRKKMKGQHLADMGCIEDVKPKELSLVPKIEDLLETKPEDSEQTAFNEFPGNKRDSGINFVYNAINIRGQDIKLLYLNNFYSGITKSKEAGIRTLVALDDQGGESPRPPSYQDGHVASRPPNYDTLLRTFTLSGRTSLKDEARSGRSSMSTNLEIVDRARQLERGDHRIITKDISDIMDGVKTSVAKRLFYWTIKGSHEVGMKTLVMLDEQGEANIEELWSLETEFLTPVNKKAGLKYNGMY</sequence>
<feature type="region of interest" description="Disordered" evidence="1">
    <location>
        <begin position="103"/>
        <end position="122"/>
    </location>
</feature>
<reference evidence="2" key="1">
    <citation type="submission" date="2020-11" db="EMBL/GenBank/DDBJ databases">
        <authorList>
            <person name="Tran Van P."/>
        </authorList>
    </citation>
    <scope>NUCLEOTIDE SEQUENCE</scope>
</reference>
<dbReference type="EMBL" id="OC001430">
    <property type="protein sequence ID" value="CAD7259899.1"/>
    <property type="molecule type" value="Genomic_DNA"/>
</dbReference>
<dbReference type="AlphaFoldDB" id="A0A7R9AT48"/>
<protein>
    <submittedName>
        <fullName evidence="2">Uncharacterized protein</fullName>
    </submittedName>
</protein>
<organism evidence="2">
    <name type="scientific">Timema shepardi</name>
    <name type="common">Walking stick</name>
    <dbReference type="NCBI Taxonomy" id="629360"/>
    <lineage>
        <taxon>Eukaryota</taxon>
        <taxon>Metazoa</taxon>
        <taxon>Ecdysozoa</taxon>
        <taxon>Arthropoda</taxon>
        <taxon>Hexapoda</taxon>
        <taxon>Insecta</taxon>
        <taxon>Pterygota</taxon>
        <taxon>Neoptera</taxon>
        <taxon>Polyneoptera</taxon>
        <taxon>Phasmatodea</taxon>
        <taxon>Timematodea</taxon>
        <taxon>Timematoidea</taxon>
        <taxon>Timematidae</taxon>
        <taxon>Timema</taxon>
    </lineage>
</organism>
<evidence type="ECO:0000256" key="1">
    <source>
        <dbReference type="SAM" id="MobiDB-lite"/>
    </source>
</evidence>
<name>A0A7R9AT48_TIMSH</name>
<gene>
    <name evidence="2" type="ORF">TSIB3V08_LOCUS4093</name>
</gene>
<proteinExistence type="predicted"/>
<evidence type="ECO:0000313" key="2">
    <source>
        <dbReference type="EMBL" id="CAD7259899.1"/>
    </source>
</evidence>
<accession>A0A7R9AT48</accession>